<name>A0A845S7V3_9PROT</name>
<protein>
    <submittedName>
        <fullName evidence="4">DUF3429 family protein</fullName>
    </submittedName>
</protein>
<feature type="transmembrane region" description="Helical" evidence="1">
    <location>
        <begin position="12"/>
        <end position="33"/>
    </location>
</feature>
<proteinExistence type="predicted"/>
<dbReference type="Proteomes" id="UP000572953">
    <property type="component" value="Unassembled WGS sequence"/>
</dbReference>
<feature type="transmembrane region" description="Helical" evidence="1">
    <location>
        <begin position="95"/>
        <end position="113"/>
    </location>
</feature>
<dbReference type="AlphaFoldDB" id="A0A845S7V3"/>
<dbReference type="Proteomes" id="UP000747791">
    <property type="component" value="Unassembled WGS sequence"/>
</dbReference>
<keyword evidence="1" id="KW-1133">Transmembrane helix</keyword>
<organism evidence="4 5">
    <name type="scientific">Candidatus Fonsibacter lacus</name>
    <dbReference type="NCBI Taxonomy" id="2576439"/>
    <lineage>
        <taxon>Bacteria</taxon>
        <taxon>Pseudomonadati</taxon>
        <taxon>Pseudomonadota</taxon>
        <taxon>Alphaproteobacteria</taxon>
        <taxon>Candidatus Pelagibacterales</taxon>
        <taxon>Candidatus Pelagibacterales incertae sedis</taxon>
        <taxon>Candidatus Fonsibacter</taxon>
    </lineage>
</organism>
<gene>
    <name evidence="2" type="ORF">EBV32_01730</name>
    <name evidence="4" type="ORF">EBV78_00800</name>
    <name evidence="3" type="ORF">EBX74_00875</name>
</gene>
<feature type="transmembrane region" description="Helical" evidence="1">
    <location>
        <begin position="69"/>
        <end position="89"/>
    </location>
</feature>
<dbReference type="Pfam" id="PF11911">
    <property type="entry name" value="DUF3429"/>
    <property type="match status" value="1"/>
</dbReference>
<comment type="caution">
    <text evidence="4">The sequence shown here is derived from an EMBL/GenBank/DDBJ whole genome shotgun (WGS) entry which is preliminary data.</text>
</comment>
<dbReference type="EMBL" id="RGET01000014">
    <property type="protein sequence ID" value="NBN87796.1"/>
    <property type="molecule type" value="Genomic_DNA"/>
</dbReference>
<evidence type="ECO:0000313" key="2">
    <source>
        <dbReference type="EMBL" id="NBN87796.1"/>
    </source>
</evidence>
<dbReference type="InterPro" id="IPR021836">
    <property type="entry name" value="DUF3429"/>
</dbReference>
<dbReference type="EMBL" id="RGOB01000011">
    <property type="protein sequence ID" value="NCU52853.1"/>
    <property type="molecule type" value="Genomic_DNA"/>
</dbReference>
<dbReference type="PANTHER" id="PTHR15887:SF1">
    <property type="entry name" value="TRANSMEMBRANE PROTEIN 69"/>
    <property type="match status" value="1"/>
</dbReference>
<reference evidence="4 5" key="1">
    <citation type="submission" date="2018-10" db="EMBL/GenBank/DDBJ databases">
        <title>Iterative Subtractive Binning of Freshwater Chronoseries Metagenomes Recovers Nearly Complete Genomes from over Four Hundred Novel Species.</title>
        <authorList>
            <person name="Rodriguez-R L.M."/>
            <person name="Tsementzi D."/>
            <person name="Luo C."/>
            <person name="Konstantinidis K.T."/>
        </authorList>
    </citation>
    <scope>NUCLEOTIDE SEQUENCE [LARGE SCALE GENOMIC DNA]</scope>
    <source>
        <strain evidence="4">WB7_2B_003</strain>
        <strain evidence="2">WB7_6_001</strain>
        <strain evidence="3">WB8_2A_004</strain>
    </source>
</reference>
<sequence>MPIEKKKLATILGYLGLIPFFALTIIFFISNFNNYVVDVYLFYANIILSFLCGSQWSKILNSNISNNRNLLLTLSVLVPVFSFILDFFSNQDIKIAIYMILFFSTNFIDGKIFSESSNAWYLNLRKRLTFLVILTLIINLFAVNAYRFL</sequence>
<evidence type="ECO:0000256" key="1">
    <source>
        <dbReference type="SAM" id="Phobius"/>
    </source>
</evidence>
<evidence type="ECO:0000313" key="5">
    <source>
        <dbReference type="Proteomes" id="UP000572953"/>
    </source>
</evidence>
<dbReference type="Proteomes" id="UP000713222">
    <property type="component" value="Unassembled WGS sequence"/>
</dbReference>
<keyword evidence="1" id="KW-0812">Transmembrane</keyword>
<evidence type="ECO:0000313" key="4">
    <source>
        <dbReference type="EMBL" id="NCU62627.1"/>
    </source>
</evidence>
<evidence type="ECO:0000313" key="3">
    <source>
        <dbReference type="EMBL" id="NCU52853.1"/>
    </source>
</evidence>
<keyword evidence="1" id="KW-0472">Membrane</keyword>
<dbReference type="PANTHER" id="PTHR15887">
    <property type="entry name" value="TRANSMEMBRANE PROTEIN 69"/>
    <property type="match status" value="1"/>
</dbReference>
<accession>A0A845S7V3</accession>
<feature type="transmembrane region" description="Helical" evidence="1">
    <location>
        <begin position="39"/>
        <end position="57"/>
    </location>
</feature>
<dbReference type="EMBL" id="RGGN01000014">
    <property type="protein sequence ID" value="NCU62627.1"/>
    <property type="molecule type" value="Genomic_DNA"/>
</dbReference>
<feature type="transmembrane region" description="Helical" evidence="1">
    <location>
        <begin position="128"/>
        <end position="146"/>
    </location>
</feature>